<dbReference type="Proteomes" id="UP000762676">
    <property type="component" value="Unassembled WGS sequence"/>
</dbReference>
<proteinExistence type="predicted"/>
<reference evidence="2 3" key="1">
    <citation type="journal article" date="2021" name="Elife">
        <title>Chloroplast acquisition without the gene transfer in kleptoplastic sea slugs, Plakobranchus ocellatus.</title>
        <authorList>
            <person name="Maeda T."/>
            <person name="Takahashi S."/>
            <person name="Yoshida T."/>
            <person name="Shimamura S."/>
            <person name="Takaki Y."/>
            <person name="Nagai Y."/>
            <person name="Toyoda A."/>
            <person name="Suzuki Y."/>
            <person name="Arimoto A."/>
            <person name="Ishii H."/>
            <person name="Satoh N."/>
            <person name="Nishiyama T."/>
            <person name="Hasebe M."/>
            <person name="Maruyama T."/>
            <person name="Minagawa J."/>
            <person name="Obokata J."/>
            <person name="Shigenobu S."/>
        </authorList>
    </citation>
    <scope>NUCLEOTIDE SEQUENCE [LARGE SCALE GENOMIC DNA]</scope>
</reference>
<name>A0AAV4H536_9GAST</name>
<protein>
    <submittedName>
        <fullName evidence="2">Uncharacterized protein</fullName>
    </submittedName>
</protein>
<gene>
    <name evidence="2" type="ORF">ElyMa_004375300</name>
</gene>
<dbReference type="AlphaFoldDB" id="A0AAV4H536"/>
<evidence type="ECO:0000256" key="1">
    <source>
        <dbReference type="SAM" id="MobiDB-lite"/>
    </source>
</evidence>
<feature type="region of interest" description="Disordered" evidence="1">
    <location>
        <begin position="52"/>
        <end position="91"/>
    </location>
</feature>
<evidence type="ECO:0000313" key="3">
    <source>
        <dbReference type="Proteomes" id="UP000762676"/>
    </source>
</evidence>
<accession>A0AAV4H536</accession>
<organism evidence="2 3">
    <name type="scientific">Elysia marginata</name>
    <dbReference type="NCBI Taxonomy" id="1093978"/>
    <lineage>
        <taxon>Eukaryota</taxon>
        <taxon>Metazoa</taxon>
        <taxon>Spiralia</taxon>
        <taxon>Lophotrochozoa</taxon>
        <taxon>Mollusca</taxon>
        <taxon>Gastropoda</taxon>
        <taxon>Heterobranchia</taxon>
        <taxon>Euthyneura</taxon>
        <taxon>Panpulmonata</taxon>
        <taxon>Sacoglossa</taxon>
        <taxon>Placobranchoidea</taxon>
        <taxon>Plakobranchidae</taxon>
        <taxon>Elysia</taxon>
    </lineage>
</organism>
<evidence type="ECO:0000313" key="2">
    <source>
        <dbReference type="EMBL" id="GFR93297.1"/>
    </source>
</evidence>
<sequence>MVFDRLFTIWYYISKWRTLGKLRRFRDNKKRHPTVWCSLWCDQRRAVCSTRSLRQVSPGRREDSDPQQPGSLRRMSGSQEEGQLTRTAKVD</sequence>
<keyword evidence="3" id="KW-1185">Reference proteome</keyword>
<comment type="caution">
    <text evidence="2">The sequence shown here is derived from an EMBL/GenBank/DDBJ whole genome shotgun (WGS) entry which is preliminary data.</text>
</comment>
<dbReference type="EMBL" id="BMAT01008826">
    <property type="protein sequence ID" value="GFR93297.1"/>
    <property type="molecule type" value="Genomic_DNA"/>
</dbReference>
<feature type="compositionally biased region" description="Polar residues" evidence="1">
    <location>
        <begin position="66"/>
        <end position="91"/>
    </location>
</feature>